<dbReference type="Proteomes" id="UP000887579">
    <property type="component" value="Unplaced"/>
</dbReference>
<evidence type="ECO:0000313" key="1">
    <source>
        <dbReference type="Proteomes" id="UP000887579"/>
    </source>
</evidence>
<evidence type="ECO:0000313" key="2">
    <source>
        <dbReference type="WBParaSite" id="ES5_v2.g30077.t1"/>
    </source>
</evidence>
<protein>
    <submittedName>
        <fullName evidence="2">Reverse transcriptase domain-containing protein</fullName>
    </submittedName>
</protein>
<organism evidence="1 2">
    <name type="scientific">Panagrolaimus sp. ES5</name>
    <dbReference type="NCBI Taxonomy" id="591445"/>
    <lineage>
        <taxon>Eukaryota</taxon>
        <taxon>Metazoa</taxon>
        <taxon>Ecdysozoa</taxon>
        <taxon>Nematoda</taxon>
        <taxon>Chromadorea</taxon>
        <taxon>Rhabditida</taxon>
        <taxon>Tylenchina</taxon>
        <taxon>Panagrolaimomorpha</taxon>
        <taxon>Panagrolaimoidea</taxon>
        <taxon>Panagrolaimidae</taxon>
        <taxon>Panagrolaimus</taxon>
    </lineage>
</organism>
<reference evidence="2" key="1">
    <citation type="submission" date="2022-11" db="UniProtKB">
        <authorList>
            <consortium name="WormBaseParasite"/>
        </authorList>
    </citation>
    <scope>IDENTIFICATION</scope>
</reference>
<sequence length="214" mass="23763">VRLGSATDGRETDNPVNLVTDCRERIEKLKEQLNLQSTGLSAEGKLKLLELLEKYHEAFAVSDDEFGLTNVTEHTIDTGDARPIKQPARPVPIPLKPQVREMVDTMLKQKVISPSSSAWNSPVVLVIKKDGSLRMCIDYRKLNAVTKKDAYPLPNQDVLLMSLKNKKIFTALDLAAGYYQIPMSDEDKEKTAFSILGDRDASLLNAFLALSFGS</sequence>
<name>A0AC34GK95_9BILA</name>
<proteinExistence type="predicted"/>
<dbReference type="WBParaSite" id="ES5_v2.g30077.t1">
    <property type="protein sequence ID" value="ES5_v2.g30077.t1"/>
    <property type="gene ID" value="ES5_v2.g30077"/>
</dbReference>
<accession>A0AC34GK95</accession>